<sequence>MLLGYNVPQYMPGALPIAFNGGGTFYLFDMRESAIGDEYPVVCAHSGNLGWRADQSVRVADSFLNACRGTVDIDDLR</sequence>
<dbReference type="InterPro" id="IPR037883">
    <property type="entry name" value="Knr4/Smi1-like_sf"/>
</dbReference>
<keyword evidence="3" id="KW-1185">Reference proteome</keyword>
<proteinExistence type="predicted"/>
<dbReference type="SUPFAM" id="SSF160631">
    <property type="entry name" value="SMI1/KNR4-like"/>
    <property type="match status" value="1"/>
</dbReference>
<reference evidence="3" key="1">
    <citation type="submission" date="2017-06" db="EMBL/GenBank/DDBJ databases">
        <title>Genome analysis of Fimbriiglobus ruber SP5, the first member of the order Planctomycetales with confirmed chitinolytic capability.</title>
        <authorList>
            <person name="Ravin N.V."/>
            <person name="Rakitin A.L."/>
            <person name="Ivanova A.A."/>
            <person name="Beletsky A.V."/>
            <person name="Kulichevskaya I.S."/>
            <person name="Mardanov A.V."/>
            <person name="Dedysh S.N."/>
        </authorList>
    </citation>
    <scope>NUCLEOTIDE SEQUENCE [LARGE SCALE GENOMIC DNA]</scope>
    <source>
        <strain evidence="3">SP5</strain>
    </source>
</reference>
<dbReference type="EMBL" id="NIDE01000017">
    <property type="protein sequence ID" value="OWK36419.1"/>
    <property type="molecule type" value="Genomic_DNA"/>
</dbReference>
<gene>
    <name evidence="2" type="ORF">FRUB_08982</name>
</gene>
<dbReference type="AlphaFoldDB" id="A0A225DGW3"/>
<feature type="domain" description="Knr4/Smi1-like" evidence="1">
    <location>
        <begin position="10"/>
        <end position="63"/>
    </location>
</feature>
<evidence type="ECO:0000313" key="2">
    <source>
        <dbReference type="EMBL" id="OWK36419.1"/>
    </source>
</evidence>
<evidence type="ECO:0000313" key="3">
    <source>
        <dbReference type="Proteomes" id="UP000214646"/>
    </source>
</evidence>
<dbReference type="Proteomes" id="UP000214646">
    <property type="component" value="Unassembled WGS sequence"/>
</dbReference>
<accession>A0A225DGW3</accession>
<dbReference type="InterPro" id="IPR018958">
    <property type="entry name" value="Knr4/Smi1-like_dom"/>
</dbReference>
<protein>
    <recommendedName>
        <fullName evidence="1">Knr4/Smi1-like domain-containing protein</fullName>
    </recommendedName>
</protein>
<name>A0A225DGW3_9BACT</name>
<dbReference type="Gene3D" id="3.40.1580.10">
    <property type="entry name" value="SMI1/KNR4-like"/>
    <property type="match status" value="1"/>
</dbReference>
<comment type="caution">
    <text evidence="2">The sequence shown here is derived from an EMBL/GenBank/DDBJ whole genome shotgun (WGS) entry which is preliminary data.</text>
</comment>
<evidence type="ECO:0000259" key="1">
    <source>
        <dbReference type="Pfam" id="PF09346"/>
    </source>
</evidence>
<dbReference type="Pfam" id="PF09346">
    <property type="entry name" value="SMI1_KNR4"/>
    <property type="match status" value="1"/>
</dbReference>
<organism evidence="2 3">
    <name type="scientific">Fimbriiglobus ruber</name>
    <dbReference type="NCBI Taxonomy" id="1908690"/>
    <lineage>
        <taxon>Bacteria</taxon>
        <taxon>Pseudomonadati</taxon>
        <taxon>Planctomycetota</taxon>
        <taxon>Planctomycetia</taxon>
        <taxon>Gemmatales</taxon>
        <taxon>Gemmataceae</taxon>
        <taxon>Fimbriiglobus</taxon>
    </lineage>
</organism>